<dbReference type="PANTHER" id="PTHR19991:SF2">
    <property type="entry name" value="GH08893P"/>
    <property type="match status" value="1"/>
</dbReference>
<protein>
    <recommendedName>
        <fullName evidence="5">Thioredoxin domain-containing protein</fullName>
    </recommendedName>
</protein>
<feature type="signal peptide" evidence="2">
    <location>
        <begin position="1"/>
        <end position="21"/>
    </location>
</feature>
<sequence>MLRSVLGTLVFLCALLRLARSQIPLEVLPLTFVTFEHHTQAATGQTTGRWLVLFNSHLHHRAGRASKVFAELASDEEKDVIVAEVDLDAEGNRYLAMRFPDIQPPAAVLFRDRLMYEYPGSVVAEDAVQQVKAFYQSDYAQQVGKLVPSARKLPSTSDIEKAQEGKWVKIALGVAMLAVGWWIKNKFGPSTAASPPSQASNTAGKRHSS</sequence>
<feature type="compositionally biased region" description="Low complexity" evidence="1">
    <location>
        <begin position="190"/>
        <end position="203"/>
    </location>
</feature>
<name>A0A699YPI4_HAELA</name>
<accession>A0A699YPI4</accession>
<dbReference type="PANTHER" id="PTHR19991">
    <property type="entry name" value="L 2 01289"/>
    <property type="match status" value="1"/>
</dbReference>
<evidence type="ECO:0000256" key="2">
    <source>
        <dbReference type="SAM" id="SignalP"/>
    </source>
</evidence>
<evidence type="ECO:0000256" key="1">
    <source>
        <dbReference type="SAM" id="MobiDB-lite"/>
    </source>
</evidence>
<evidence type="ECO:0008006" key="5">
    <source>
        <dbReference type="Google" id="ProtNLM"/>
    </source>
</evidence>
<reference evidence="3 4" key="1">
    <citation type="submission" date="2020-02" db="EMBL/GenBank/DDBJ databases">
        <title>Draft genome sequence of Haematococcus lacustris strain NIES-144.</title>
        <authorList>
            <person name="Morimoto D."/>
            <person name="Nakagawa S."/>
            <person name="Yoshida T."/>
            <person name="Sawayama S."/>
        </authorList>
    </citation>
    <scope>NUCLEOTIDE SEQUENCE [LARGE SCALE GENOMIC DNA]</scope>
    <source>
        <strain evidence="3 4">NIES-144</strain>
    </source>
</reference>
<dbReference type="AlphaFoldDB" id="A0A699YPI4"/>
<evidence type="ECO:0000313" key="4">
    <source>
        <dbReference type="Proteomes" id="UP000485058"/>
    </source>
</evidence>
<feature type="chain" id="PRO_5025582526" description="Thioredoxin domain-containing protein" evidence="2">
    <location>
        <begin position="22"/>
        <end position="209"/>
    </location>
</feature>
<proteinExistence type="predicted"/>
<evidence type="ECO:0000313" key="3">
    <source>
        <dbReference type="EMBL" id="GFH08069.1"/>
    </source>
</evidence>
<organism evidence="3 4">
    <name type="scientific">Haematococcus lacustris</name>
    <name type="common">Green alga</name>
    <name type="synonym">Haematococcus pluvialis</name>
    <dbReference type="NCBI Taxonomy" id="44745"/>
    <lineage>
        <taxon>Eukaryota</taxon>
        <taxon>Viridiplantae</taxon>
        <taxon>Chlorophyta</taxon>
        <taxon>core chlorophytes</taxon>
        <taxon>Chlorophyceae</taxon>
        <taxon>CS clade</taxon>
        <taxon>Chlamydomonadales</taxon>
        <taxon>Haematococcaceae</taxon>
        <taxon>Haematococcus</taxon>
    </lineage>
</organism>
<dbReference type="Proteomes" id="UP000485058">
    <property type="component" value="Unassembled WGS sequence"/>
</dbReference>
<gene>
    <name evidence="3" type="ORF">HaLaN_02973</name>
</gene>
<keyword evidence="2" id="KW-0732">Signal</keyword>
<comment type="caution">
    <text evidence="3">The sequence shown here is derived from an EMBL/GenBank/DDBJ whole genome shotgun (WGS) entry which is preliminary data.</text>
</comment>
<feature type="region of interest" description="Disordered" evidence="1">
    <location>
        <begin position="190"/>
        <end position="209"/>
    </location>
</feature>
<dbReference type="EMBL" id="BLLF01000135">
    <property type="protein sequence ID" value="GFH08069.1"/>
    <property type="molecule type" value="Genomic_DNA"/>
</dbReference>
<keyword evidence="4" id="KW-1185">Reference proteome</keyword>